<dbReference type="STRING" id="1121256.SAMN02746089_02238"/>
<dbReference type="Pfam" id="PF02579">
    <property type="entry name" value="Nitro_FeMo-Co"/>
    <property type="match status" value="1"/>
</dbReference>
<dbReference type="AlphaFoldDB" id="A0A1M5D1S6"/>
<feature type="domain" description="Dinitrogenase iron-molybdenum cofactor biosynthesis" evidence="1">
    <location>
        <begin position="14"/>
        <end position="102"/>
    </location>
</feature>
<sequence>MKIGISSTGRELSSLMDTRFGRCSYFIIYDTANNSTKAIENRGQASGGGAGIAAAQQLIDEDVDVVITGNAGPNAYKLLKNSGIRVYRCGSIKVELAIQLFKEGKLEEIVEAGPSHGGMGMGHGAGYKGGWN</sequence>
<dbReference type="CDD" id="cd00851">
    <property type="entry name" value="MTH1175"/>
    <property type="match status" value="1"/>
</dbReference>
<dbReference type="PANTHER" id="PTHR42983">
    <property type="entry name" value="DINITROGENASE IRON-MOLYBDENUM COFACTOR PROTEIN-RELATED"/>
    <property type="match status" value="1"/>
</dbReference>
<evidence type="ECO:0000313" key="2">
    <source>
        <dbReference type="EMBL" id="SHF60840.1"/>
    </source>
</evidence>
<name>A0A1M5D1S6_9THEO</name>
<dbReference type="SUPFAM" id="SSF53146">
    <property type="entry name" value="Nitrogenase accessory factor-like"/>
    <property type="match status" value="1"/>
</dbReference>
<protein>
    <submittedName>
        <fullName evidence="2">Predicted Fe-Mo cluster-binding protein, NifX family</fullName>
    </submittedName>
</protein>
<dbReference type="RefSeq" id="WP_073345357.1">
    <property type="nucleotide sequence ID" value="NZ_FQVH01000032.1"/>
</dbReference>
<dbReference type="PANTHER" id="PTHR42983:SF1">
    <property type="entry name" value="IRON-MOLYBDENUM PROTEIN"/>
    <property type="match status" value="1"/>
</dbReference>
<dbReference type="InterPro" id="IPR003731">
    <property type="entry name" value="Di-Nase_FeMo-co_biosynth"/>
</dbReference>
<dbReference type="Gene3D" id="3.30.420.130">
    <property type="entry name" value="Dinitrogenase iron-molybdenum cofactor biosynthesis domain"/>
    <property type="match status" value="1"/>
</dbReference>
<evidence type="ECO:0000259" key="1">
    <source>
        <dbReference type="Pfam" id="PF02579"/>
    </source>
</evidence>
<gene>
    <name evidence="2" type="ORF">SAMN02746089_02238</name>
</gene>
<reference evidence="2 3" key="1">
    <citation type="submission" date="2016-11" db="EMBL/GenBank/DDBJ databases">
        <authorList>
            <person name="Jaros S."/>
            <person name="Januszkiewicz K."/>
            <person name="Wedrychowicz H."/>
        </authorList>
    </citation>
    <scope>NUCLEOTIDE SEQUENCE [LARGE SCALE GENOMIC DNA]</scope>
    <source>
        <strain evidence="2 3">DSM 17918</strain>
    </source>
</reference>
<evidence type="ECO:0000313" key="3">
    <source>
        <dbReference type="Proteomes" id="UP000184088"/>
    </source>
</evidence>
<keyword evidence="3" id="KW-1185">Reference proteome</keyword>
<dbReference type="InterPro" id="IPR036105">
    <property type="entry name" value="DiNase_FeMo-co_biosyn_sf"/>
</dbReference>
<dbReference type="InterPro" id="IPR033913">
    <property type="entry name" value="MTH1175_dom"/>
</dbReference>
<dbReference type="EMBL" id="FQVH01000032">
    <property type="protein sequence ID" value="SHF60840.1"/>
    <property type="molecule type" value="Genomic_DNA"/>
</dbReference>
<organism evidence="2 3">
    <name type="scientific">Caldanaerobius fijiensis DSM 17918</name>
    <dbReference type="NCBI Taxonomy" id="1121256"/>
    <lineage>
        <taxon>Bacteria</taxon>
        <taxon>Bacillati</taxon>
        <taxon>Bacillota</taxon>
        <taxon>Clostridia</taxon>
        <taxon>Thermoanaerobacterales</taxon>
        <taxon>Thermoanaerobacteraceae</taxon>
        <taxon>Caldanaerobius</taxon>
    </lineage>
</organism>
<proteinExistence type="predicted"/>
<accession>A0A1M5D1S6</accession>
<dbReference type="Proteomes" id="UP000184088">
    <property type="component" value="Unassembled WGS sequence"/>
</dbReference>
<dbReference type="OrthoDB" id="9807451at2"/>